<evidence type="ECO:0000259" key="2">
    <source>
        <dbReference type="PROSITE" id="PS51505"/>
    </source>
</evidence>
<dbReference type="Proteomes" id="UP000053841">
    <property type="component" value="Unassembled WGS sequence"/>
</dbReference>
<dbReference type="HOGENOM" id="CLU_044734_1_1_1"/>
<dbReference type="EMBL" id="KI964553">
    <property type="protein sequence ID" value="EUC37236.1"/>
    <property type="molecule type" value="Genomic_DNA"/>
</dbReference>
<dbReference type="Pfam" id="PF08313">
    <property type="entry name" value="SCA7"/>
    <property type="match status" value="1"/>
</dbReference>
<feature type="region of interest" description="Disordered" evidence="1">
    <location>
        <begin position="124"/>
        <end position="212"/>
    </location>
</feature>
<dbReference type="PROSITE" id="PS51505">
    <property type="entry name" value="SCA7"/>
    <property type="match status" value="1"/>
</dbReference>
<proteinExistence type="predicted"/>
<evidence type="ECO:0000256" key="1">
    <source>
        <dbReference type="SAM" id="MobiDB-lite"/>
    </source>
</evidence>
<protein>
    <recommendedName>
        <fullName evidence="2">SCA7 domain-containing protein</fullName>
    </recommendedName>
</protein>
<dbReference type="KEGG" id="bze:COCCADRAFT_33504"/>
<dbReference type="GO" id="GO:1904802">
    <property type="term" value="P:RITS complex assembly"/>
    <property type="evidence" value="ECO:0007669"/>
    <property type="project" value="TreeGrafter"/>
</dbReference>
<feature type="compositionally biased region" description="Polar residues" evidence="1">
    <location>
        <begin position="390"/>
        <end position="399"/>
    </location>
</feature>
<dbReference type="STRING" id="930089.W6Z0L8"/>
<dbReference type="AlphaFoldDB" id="W6Z0L8"/>
<dbReference type="GO" id="GO:0031048">
    <property type="term" value="P:regulatory ncRNA-mediated heterochromatin formation"/>
    <property type="evidence" value="ECO:0007669"/>
    <property type="project" value="TreeGrafter"/>
</dbReference>
<dbReference type="InterPro" id="IPR013243">
    <property type="entry name" value="SCA7_dom"/>
</dbReference>
<feature type="region of interest" description="Disordered" evidence="1">
    <location>
        <begin position="41"/>
        <end position="79"/>
    </location>
</feature>
<organism evidence="3 4">
    <name type="scientific">Cochliobolus carbonum (strain 26-R-13)</name>
    <name type="common">Maize leaf spot fungus</name>
    <name type="synonym">Bipolaris zeicola</name>
    <dbReference type="NCBI Taxonomy" id="930089"/>
    <lineage>
        <taxon>Eukaryota</taxon>
        <taxon>Fungi</taxon>
        <taxon>Dikarya</taxon>
        <taxon>Ascomycota</taxon>
        <taxon>Pezizomycotina</taxon>
        <taxon>Dothideomycetes</taxon>
        <taxon>Pleosporomycetidae</taxon>
        <taxon>Pleosporales</taxon>
        <taxon>Pleosporineae</taxon>
        <taxon>Pleosporaceae</taxon>
        <taxon>Bipolaris</taxon>
    </lineage>
</organism>
<feature type="compositionally biased region" description="Polar residues" evidence="1">
    <location>
        <begin position="59"/>
        <end position="75"/>
    </location>
</feature>
<dbReference type="GO" id="GO:0006357">
    <property type="term" value="P:regulation of transcription by RNA polymerase II"/>
    <property type="evidence" value="ECO:0007669"/>
    <property type="project" value="TreeGrafter"/>
</dbReference>
<dbReference type="GO" id="GO:0000124">
    <property type="term" value="C:SAGA complex"/>
    <property type="evidence" value="ECO:0007669"/>
    <property type="project" value="InterPro"/>
</dbReference>
<sequence length="412" mass="43873">MAANGARKETPTNSEGATGLLDKSLVKGVVKSEKSKIKLRIKKPVPKPSLPGNWKESDATNIENKAPASSTTSPVINPLDEKTIAGFPSGRPLDDKVDTVQCKHCRRPVLRASSATHIRECLHKKQEKLKKKKEAKEAKDAALRKEKGEDDEGGKSRKSAIKGASMDGDGAKKGKKRKLDGDAEKAPNAKKKKKDEPKQKGAKPKGPVDVERQCGVSLPNGGYCARSLTCKSHSMGLKRAVPGRSLPYDMLLAQYQKKNQAKIQRSLIDANAPLPEDLEPSGAVDSDEEKDSIMAALGRHRPRPMATYTHTSQRSKYQYIRMKGMIRSALGAPPGGGGSMFSGGDNASTGRGMGLGMMGAPLSATNEHFPQSAGFGAPLSAGLDSGAGSRRQSTISSGGPRQLLPGHLQKVS</sequence>
<name>W6Z0L8_COCC2</name>
<reference evidence="3 4" key="1">
    <citation type="journal article" date="2013" name="PLoS Genet.">
        <title>Comparative genome structure, secondary metabolite, and effector coding capacity across Cochliobolus pathogens.</title>
        <authorList>
            <person name="Condon B.J."/>
            <person name="Leng Y."/>
            <person name="Wu D."/>
            <person name="Bushley K.E."/>
            <person name="Ohm R.A."/>
            <person name="Otillar R."/>
            <person name="Martin J."/>
            <person name="Schackwitz W."/>
            <person name="Grimwood J."/>
            <person name="MohdZainudin N."/>
            <person name="Xue C."/>
            <person name="Wang R."/>
            <person name="Manning V.A."/>
            <person name="Dhillon B."/>
            <person name="Tu Z.J."/>
            <person name="Steffenson B.J."/>
            <person name="Salamov A."/>
            <person name="Sun H."/>
            <person name="Lowry S."/>
            <person name="LaButti K."/>
            <person name="Han J."/>
            <person name="Copeland A."/>
            <person name="Lindquist E."/>
            <person name="Barry K."/>
            <person name="Schmutz J."/>
            <person name="Baker S.E."/>
            <person name="Ciuffetti L.M."/>
            <person name="Grigoriev I.V."/>
            <person name="Zhong S."/>
            <person name="Turgeon B.G."/>
        </authorList>
    </citation>
    <scope>NUCLEOTIDE SEQUENCE [LARGE SCALE GENOMIC DNA]</scope>
    <source>
        <strain evidence="3 4">26-R-13</strain>
    </source>
</reference>
<dbReference type="eggNOG" id="KOG4140">
    <property type="taxonomic scope" value="Eukaryota"/>
</dbReference>
<dbReference type="PANTHER" id="PTHR47805">
    <property type="entry name" value="SAGA-ASSOCIATED FACTOR 73"/>
    <property type="match status" value="1"/>
</dbReference>
<dbReference type="InterPro" id="IPR037804">
    <property type="entry name" value="SGF73"/>
</dbReference>
<dbReference type="RefSeq" id="XP_007708451.1">
    <property type="nucleotide sequence ID" value="XM_007710261.1"/>
</dbReference>
<keyword evidence="4" id="KW-1185">Reference proteome</keyword>
<accession>W6Z0L8</accession>
<feature type="domain" description="SCA7" evidence="2">
    <location>
        <begin position="201"/>
        <end position="267"/>
    </location>
</feature>
<gene>
    <name evidence="3" type="ORF">COCCADRAFT_33504</name>
</gene>
<dbReference type="GeneID" id="19147531"/>
<evidence type="ECO:0000313" key="3">
    <source>
        <dbReference type="EMBL" id="EUC37236.1"/>
    </source>
</evidence>
<dbReference type="PANTHER" id="PTHR47805:SF1">
    <property type="entry name" value="SAGA-ASSOCIATED FACTOR 73"/>
    <property type="match status" value="1"/>
</dbReference>
<feature type="compositionally biased region" description="Basic and acidic residues" evidence="1">
    <location>
        <begin position="134"/>
        <end position="148"/>
    </location>
</feature>
<dbReference type="Gene3D" id="6.10.140.670">
    <property type="match status" value="1"/>
</dbReference>
<feature type="region of interest" description="Disordered" evidence="1">
    <location>
        <begin position="1"/>
        <end position="22"/>
    </location>
</feature>
<dbReference type="OrthoDB" id="21678at2759"/>
<feature type="compositionally biased region" description="Basic and acidic residues" evidence="1">
    <location>
        <begin position="1"/>
        <end position="10"/>
    </location>
</feature>
<feature type="region of interest" description="Disordered" evidence="1">
    <location>
        <begin position="369"/>
        <end position="412"/>
    </location>
</feature>
<evidence type="ECO:0000313" key="4">
    <source>
        <dbReference type="Proteomes" id="UP000053841"/>
    </source>
</evidence>